<protein>
    <submittedName>
        <fullName evidence="2 3">Uncharacterized protein</fullName>
    </submittedName>
</protein>
<feature type="non-terminal residue" evidence="2">
    <location>
        <position position="1"/>
    </location>
</feature>
<reference evidence="2 3" key="1">
    <citation type="journal article" date="2010" name="Nature">
        <title>Genome sequencing and analysis of the model grass Brachypodium distachyon.</title>
        <authorList>
            <consortium name="International Brachypodium Initiative"/>
        </authorList>
    </citation>
    <scope>NUCLEOTIDE SEQUENCE [LARGE SCALE GENOMIC DNA]</scope>
    <source>
        <strain evidence="2 3">Bd21</strain>
    </source>
</reference>
<evidence type="ECO:0000313" key="2">
    <source>
        <dbReference type="EMBL" id="PNT71570.1"/>
    </source>
</evidence>
<organism evidence="2">
    <name type="scientific">Brachypodium distachyon</name>
    <name type="common">Purple false brome</name>
    <name type="synonym">Trachynia distachya</name>
    <dbReference type="NCBI Taxonomy" id="15368"/>
    <lineage>
        <taxon>Eukaryota</taxon>
        <taxon>Viridiplantae</taxon>
        <taxon>Streptophyta</taxon>
        <taxon>Embryophyta</taxon>
        <taxon>Tracheophyta</taxon>
        <taxon>Spermatophyta</taxon>
        <taxon>Magnoliopsida</taxon>
        <taxon>Liliopsida</taxon>
        <taxon>Poales</taxon>
        <taxon>Poaceae</taxon>
        <taxon>BOP clade</taxon>
        <taxon>Pooideae</taxon>
        <taxon>Stipodae</taxon>
        <taxon>Brachypodieae</taxon>
        <taxon>Brachypodium</taxon>
    </lineage>
</organism>
<evidence type="ECO:0000313" key="4">
    <source>
        <dbReference type="Proteomes" id="UP000008810"/>
    </source>
</evidence>
<reference evidence="2" key="2">
    <citation type="submission" date="2017-06" db="EMBL/GenBank/DDBJ databases">
        <title>WGS assembly of Brachypodium distachyon.</title>
        <authorList>
            <consortium name="The International Brachypodium Initiative"/>
            <person name="Lucas S."/>
            <person name="Harmon-Smith M."/>
            <person name="Lail K."/>
            <person name="Tice H."/>
            <person name="Grimwood J."/>
            <person name="Bruce D."/>
            <person name="Barry K."/>
            <person name="Shu S."/>
            <person name="Lindquist E."/>
            <person name="Wang M."/>
            <person name="Pitluck S."/>
            <person name="Vogel J.P."/>
            <person name="Garvin D.F."/>
            <person name="Mockler T.C."/>
            <person name="Schmutz J."/>
            <person name="Rokhsar D."/>
            <person name="Bevan M.W."/>
        </authorList>
    </citation>
    <scope>NUCLEOTIDE SEQUENCE</scope>
    <source>
        <strain evidence="2">Bd21</strain>
    </source>
</reference>
<dbReference type="EMBL" id="CM000881">
    <property type="protein sequence ID" value="PNT71570.1"/>
    <property type="molecule type" value="Genomic_DNA"/>
</dbReference>
<feature type="region of interest" description="Disordered" evidence="1">
    <location>
        <begin position="45"/>
        <end position="70"/>
    </location>
</feature>
<dbReference type="Gramene" id="PNT71570">
    <property type="protein sequence ID" value="PNT71570"/>
    <property type="gene ID" value="BRADI_2g31630v3"/>
</dbReference>
<dbReference type="EnsemblPlants" id="PNT71570">
    <property type="protein sequence ID" value="PNT71570"/>
    <property type="gene ID" value="BRADI_2g31630v3"/>
</dbReference>
<evidence type="ECO:0000256" key="1">
    <source>
        <dbReference type="SAM" id="MobiDB-lite"/>
    </source>
</evidence>
<dbReference type="ExpressionAtlas" id="A0A2K2DBB2">
    <property type="expression patterns" value="baseline"/>
</dbReference>
<proteinExistence type="predicted"/>
<evidence type="ECO:0000313" key="3">
    <source>
        <dbReference type="EnsemblPlants" id="PNT71570"/>
    </source>
</evidence>
<gene>
    <name evidence="2" type="ORF">BRADI_2g31630v3</name>
</gene>
<dbReference type="Proteomes" id="UP000008810">
    <property type="component" value="Chromosome 2"/>
</dbReference>
<accession>A0A2K2DBB2</accession>
<dbReference type="InParanoid" id="A0A2K2DBB2"/>
<dbReference type="AlphaFoldDB" id="A0A2K2DBB2"/>
<sequence length="187" mass="21089">FSFAFERFVPPINGCGCAATDPPPFLLIGMTTAAAKCHKRRRHAVTLPPPPTIGLPSTSPRPAAGRPSTFPNRSLPPLLSWTATYQIPRKIEPSIHTTLPWNRNPGKKPSPTMLLLAFLVQFRRQKRLHQDPFGELAAAPPILLFHLCSLLIALRVLKRWILILFILFTVELHYSREVESTLRFSIR</sequence>
<reference evidence="3" key="3">
    <citation type="submission" date="2018-08" db="UniProtKB">
        <authorList>
            <consortium name="EnsemblPlants"/>
        </authorList>
    </citation>
    <scope>IDENTIFICATION</scope>
    <source>
        <strain evidence="3">cv. Bd21</strain>
    </source>
</reference>
<keyword evidence="4" id="KW-1185">Reference proteome</keyword>
<name>A0A2K2DBB2_BRADI</name>